<feature type="transmembrane region" description="Helical" evidence="1">
    <location>
        <begin position="59"/>
        <end position="83"/>
    </location>
</feature>
<keyword evidence="1" id="KW-0472">Membrane</keyword>
<protein>
    <recommendedName>
        <fullName evidence="4">Transmembrane protein</fullName>
    </recommendedName>
</protein>
<dbReference type="AlphaFoldDB" id="A0A2P6QZA9"/>
<dbReference type="OrthoDB" id="911529at2759"/>
<keyword evidence="1" id="KW-0812">Transmembrane</keyword>
<reference evidence="2 3" key="1">
    <citation type="journal article" date="2018" name="Nat. Genet.">
        <title>The Rosa genome provides new insights in the design of modern roses.</title>
        <authorList>
            <person name="Bendahmane M."/>
        </authorList>
    </citation>
    <scope>NUCLEOTIDE SEQUENCE [LARGE SCALE GENOMIC DNA]</scope>
    <source>
        <strain evidence="3">cv. Old Blush</strain>
    </source>
</reference>
<evidence type="ECO:0000313" key="3">
    <source>
        <dbReference type="Proteomes" id="UP000238479"/>
    </source>
</evidence>
<evidence type="ECO:0008006" key="4">
    <source>
        <dbReference type="Google" id="ProtNLM"/>
    </source>
</evidence>
<evidence type="ECO:0000256" key="1">
    <source>
        <dbReference type="SAM" id="Phobius"/>
    </source>
</evidence>
<accession>A0A2P6QZA9</accession>
<dbReference type="PANTHER" id="PTHR33726:SF17">
    <property type="entry name" value="OS06G0620700 PROTEIN"/>
    <property type="match status" value="1"/>
</dbReference>
<proteinExistence type="predicted"/>
<organism evidence="2 3">
    <name type="scientific">Rosa chinensis</name>
    <name type="common">China rose</name>
    <dbReference type="NCBI Taxonomy" id="74649"/>
    <lineage>
        <taxon>Eukaryota</taxon>
        <taxon>Viridiplantae</taxon>
        <taxon>Streptophyta</taxon>
        <taxon>Embryophyta</taxon>
        <taxon>Tracheophyta</taxon>
        <taxon>Spermatophyta</taxon>
        <taxon>Magnoliopsida</taxon>
        <taxon>eudicotyledons</taxon>
        <taxon>Gunneridae</taxon>
        <taxon>Pentapetalae</taxon>
        <taxon>rosids</taxon>
        <taxon>fabids</taxon>
        <taxon>Rosales</taxon>
        <taxon>Rosaceae</taxon>
        <taxon>Rosoideae</taxon>
        <taxon>Rosoideae incertae sedis</taxon>
        <taxon>Rosa</taxon>
    </lineage>
</organism>
<dbReference type="EMBL" id="PDCK01000042">
    <property type="protein sequence ID" value="PRQ39501.1"/>
    <property type="molecule type" value="Genomic_DNA"/>
</dbReference>
<keyword evidence="3" id="KW-1185">Reference proteome</keyword>
<comment type="caution">
    <text evidence="2">The sequence shown here is derived from an EMBL/GenBank/DDBJ whole genome shotgun (WGS) entry which is preliminary data.</text>
</comment>
<evidence type="ECO:0000313" key="2">
    <source>
        <dbReference type="EMBL" id="PRQ39501.1"/>
    </source>
</evidence>
<keyword evidence="1" id="KW-1133">Transmembrane helix</keyword>
<sequence>MAAWYSTAFRWLEELDFSLPSAGSFRWPGVFDFSYFTSGWNLNLSSFRIWFDFSIVDDVLWTLVTVVESLVLAAMLCFFFLFCGCTL</sequence>
<dbReference type="PANTHER" id="PTHR33726">
    <property type="entry name" value="TRANSMEMBRANE PROTEIN"/>
    <property type="match status" value="1"/>
</dbReference>
<dbReference type="Gramene" id="PRQ39501">
    <property type="protein sequence ID" value="PRQ39501"/>
    <property type="gene ID" value="RchiOBHm_Chr4g0425921"/>
</dbReference>
<dbReference type="OMA" id="SSWAFRW"/>
<dbReference type="Proteomes" id="UP000238479">
    <property type="component" value="Chromosome 4"/>
</dbReference>
<gene>
    <name evidence="2" type="ORF">RchiOBHm_Chr4g0425921</name>
</gene>
<name>A0A2P6QZA9_ROSCH</name>